<dbReference type="RefSeq" id="WP_130058744.1">
    <property type="nucleotide sequence ID" value="NZ_CP081899.1"/>
</dbReference>
<evidence type="ECO:0000313" key="3">
    <source>
        <dbReference type="EMBL" id="KAA3761443.1"/>
    </source>
</evidence>
<dbReference type="EMBL" id="VWMK01000017">
    <property type="protein sequence ID" value="KAA3761443.1"/>
    <property type="molecule type" value="Genomic_DNA"/>
</dbReference>
<name>A0A7J4XG33_9BACE</name>
<dbReference type="InterPro" id="IPR036735">
    <property type="entry name" value="NGN_dom_sf"/>
</dbReference>
<evidence type="ECO:0000256" key="1">
    <source>
        <dbReference type="ARBA" id="ARBA00023163"/>
    </source>
</evidence>
<dbReference type="Pfam" id="PF02357">
    <property type="entry name" value="NusG"/>
    <property type="match status" value="1"/>
</dbReference>
<proteinExistence type="predicted"/>
<comment type="caution">
    <text evidence="3">The sequence shown here is derived from an EMBL/GenBank/DDBJ whole genome shotgun (WGS) entry which is preliminary data.</text>
</comment>
<sequence length="177" mass="20415">MSDIQKKWFAARVRDKQEFLVRSWIEKLRTENVLDVEYYLPTRIVVRQLKYRRKKVEIPLIKNLIFIQCTKQTAIDLANQYSIPLFYMKDLFTGNMLVVPDKQMDDFRFVLDLSPDGVSFDNSALVVGSKVKVVKGEFAGIEGKVGIEANKTYVIIHIQGVLTASIKIPKSYLKPIE</sequence>
<dbReference type="AlphaFoldDB" id="A0A7J4XG33"/>
<keyword evidence="1" id="KW-0804">Transcription</keyword>
<dbReference type="GO" id="GO:0006354">
    <property type="term" value="P:DNA-templated transcription elongation"/>
    <property type="evidence" value="ECO:0007669"/>
    <property type="project" value="InterPro"/>
</dbReference>
<evidence type="ECO:0000313" key="4">
    <source>
        <dbReference type="Proteomes" id="UP000422221"/>
    </source>
</evidence>
<gene>
    <name evidence="3" type="ORF">F3F73_16235</name>
</gene>
<evidence type="ECO:0000259" key="2">
    <source>
        <dbReference type="Pfam" id="PF02357"/>
    </source>
</evidence>
<dbReference type="Proteomes" id="UP000422221">
    <property type="component" value="Unassembled WGS sequence"/>
</dbReference>
<dbReference type="Gene3D" id="3.30.70.940">
    <property type="entry name" value="NusG, N-terminal domain"/>
    <property type="match status" value="1"/>
</dbReference>
<reference evidence="3 4" key="1">
    <citation type="journal article" date="2019" name="Nat. Med.">
        <title>A library of human gut bacterial isolates paired with longitudinal multiomics data enables mechanistic microbiome research.</title>
        <authorList>
            <person name="Poyet M."/>
            <person name="Groussin M."/>
            <person name="Gibbons S.M."/>
            <person name="Avila-Pacheco J."/>
            <person name="Jiang X."/>
            <person name="Kearney S.M."/>
            <person name="Perrotta A.R."/>
            <person name="Berdy B."/>
            <person name="Zhao S."/>
            <person name="Lieberman T.D."/>
            <person name="Swanson P.K."/>
            <person name="Smith M."/>
            <person name="Roesemann S."/>
            <person name="Alexander J.E."/>
            <person name="Rich S.A."/>
            <person name="Livny J."/>
            <person name="Vlamakis H."/>
            <person name="Clish C."/>
            <person name="Bullock K."/>
            <person name="Deik A."/>
            <person name="Scott J."/>
            <person name="Pierce K.A."/>
            <person name="Xavier R.J."/>
            <person name="Alm E.J."/>
        </authorList>
    </citation>
    <scope>NUCLEOTIDE SEQUENCE [LARGE SCALE GENOMIC DNA]</scope>
    <source>
        <strain evidence="3 4">BIOML-A10</strain>
    </source>
</reference>
<dbReference type="CDD" id="cd09895">
    <property type="entry name" value="NGN_SP_UpxY"/>
    <property type="match status" value="1"/>
</dbReference>
<accession>A0A7J4XG33</accession>
<organism evidence="3 4">
    <name type="scientific">Bacteroides salyersiae</name>
    <dbReference type="NCBI Taxonomy" id="291644"/>
    <lineage>
        <taxon>Bacteria</taxon>
        <taxon>Pseudomonadati</taxon>
        <taxon>Bacteroidota</taxon>
        <taxon>Bacteroidia</taxon>
        <taxon>Bacteroidales</taxon>
        <taxon>Bacteroidaceae</taxon>
        <taxon>Bacteroides</taxon>
    </lineage>
</organism>
<dbReference type="SUPFAM" id="SSF82679">
    <property type="entry name" value="N-utilization substance G protein NusG, N-terminal domain"/>
    <property type="match status" value="1"/>
</dbReference>
<dbReference type="NCBIfam" id="NF033644">
    <property type="entry name" value="antiterm_UpxY"/>
    <property type="match status" value="1"/>
</dbReference>
<dbReference type="InterPro" id="IPR006645">
    <property type="entry name" value="NGN-like_dom"/>
</dbReference>
<protein>
    <submittedName>
        <fullName evidence="3">UpxY family transcription antiterminator</fullName>
    </submittedName>
</protein>
<feature type="domain" description="NusG-like N-terminal" evidence="2">
    <location>
        <begin position="6"/>
        <end position="107"/>
    </location>
</feature>